<dbReference type="AlphaFoldDB" id="A0A9X0BBG2"/>
<comment type="caution">
    <text evidence="2">The sequence shown here is derived from an EMBL/GenBank/DDBJ whole genome shotgun (WGS) entry which is preliminary data.</text>
</comment>
<organism evidence="2 3">
    <name type="scientific">Penicillium cosmopolitanum</name>
    <dbReference type="NCBI Taxonomy" id="1131564"/>
    <lineage>
        <taxon>Eukaryota</taxon>
        <taxon>Fungi</taxon>
        <taxon>Dikarya</taxon>
        <taxon>Ascomycota</taxon>
        <taxon>Pezizomycotina</taxon>
        <taxon>Eurotiomycetes</taxon>
        <taxon>Eurotiomycetidae</taxon>
        <taxon>Eurotiales</taxon>
        <taxon>Aspergillaceae</taxon>
        <taxon>Penicillium</taxon>
    </lineage>
</organism>
<accession>A0A9X0BBG2</accession>
<proteinExistence type="predicted"/>
<gene>
    <name evidence="2" type="ORF">N7509_003547</name>
</gene>
<dbReference type="Proteomes" id="UP001147747">
    <property type="component" value="Unassembled WGS sequence"/>
</dbReference>
<dbReference type="GeneID" id="81367164"/>
<sequence length="83" mass="9062">MAELDGLPTTTPTPDLDDLLPFHLHILGSLFALFSATRHHISQPSAPPYCRKGETACDGDGWAASNQRFQRPGPSDHRGHSNQ</sequence>
<evidence type="ECO:0000313" key="3">
    <source>
        <dbReference type="Proteomes" id="UP001147747"/>
    </source>
</evidence>
<reference evidence="2" key="2">
    <citation type="journal article" date="2023" name="IMA Fungus">
        <title>Comparative genomic study of the Penicillium genus elucidates a diverse pangenome and 15 lateral gene transfer events.</title>
        <authorList>
            <person name="Petersen C."/>
            <person name="Sorensen T."/>
            <person name="Nielsen M.R."/>
            <person name="Sondergaard T.E."/>
            <person name="Sorensen J.L."/>
            <person name="Fitzpatrick D.A."/>
            <person name="Frisvad J.C."/>
            <person name="Nielsen K.L."/>
        </authorList>
    </citation>
    <scope>NUCLEOTIDE SEQUENCE</scope>
    <source>
        <strain evidence="2">IBT 29677</strain>
    </source>
</reference>
<feature type="compositionally biased region" description="Basic and acidic residues" evidence="1">
    <location>
        <begin position="74"/>
        <end position="83"/>
    </location>
</feature>
<name>A0A9X0BBG2_9EURO</name>
<dbReference type="RefSeq" id="XP_056490918.1">
    <property type="nucleotide sequence ID" value="XM_056628184.1"/>
</dbReference>
<feature type="region of interest" description="Disordered" evidence="1">
    <location>
        <begin position="61"/>
        <end position="83"/>
    </location>
</feature>
<reference evidence="2" key="1">
    <citation type="submission" date="2022-12" db="EMBL/GenBank/DDBJ databases">
        <authorList>
            <person name="Petersen C."/>
        </authorList>
    </citation>
    <scope>NUCLEOTIDE SEQUENCE</scope>
    <source>
        <strain evidence="2">IBT 29677</strain>
    </source>
</reference>
<evidence type="ECO:0000313" key="2">
    <source>
        <dbReference type="EMBL" id="KAJ5403676.1"/>
    </source>
</evidence>
<dbReference type="EMBL" id="JAPZBU010000005">
    <property type="protein sequence ID" value="KAJ5403676.1"/>
    <property type="molecule type" value="Genomic_DNA"/>
</dbReference>
<evidence type="ECO:0000256" key="1">
    <source>
        <dbReference type="SAM" id="MobiDB-lite"/>
    </source>
</evidence>
<protein>
    <submittedName>
        <fullName evidence="2">Uncharacterized protein</fullName>
    </submittedName>
</protein>
<keyword evidence="3" id="KW-1185">Reference proteome</keyword>